<keyword evidence="8" id="KW-0479">Metal-binding</keyword>
<keyword evidence="12" id="KW-0472">Membrane</keyword>
<comment type="catalytic activity">
    <reaction evidence="1">
        <text>a myo-inositol phosphate + H2O = myo-inositol + phosphate</text>
        <dbReference type="Rhea" id="RHEA:24056"/>
        <dbReference type="ChEBI" id="CHEBI:15377"/>
        <dbReference type="ChEBI" id="CHEBI:17268"/>
        <dbReference type="ChEBI" id="CHEBI:43474"/>
        <dbReference type="ChEBI" id="CHEBI:84139"/>
        <dbReference type="EC" id="3.1.3.25"/>
    </reaction>
</comment>
<keyword evidence="7" id="KW-0812">Transmembrane</keyword>
<comment type="cofactor">
    <cofactor evidence="2">
        <name>Mg(2+)</name>
        <dbReference type="ChEBI" id="CHEBI:18420"/>
    </cofactor>
</comment>
<evidence type="ECO:0000256" key="1">
    <source>
        <dbReference type="ARBA" id="ARBA00001033"/>
    </source>
</evidence>
<comment type="similarity">
    <text evidence="5">Belongs to the inositol monophosphatase superfamily.</text>
</comment>
<evidence type="ECO:0000256" key="11">
    <source>
        <dbReference type="ARBA" id="ARBA00022989"/>
    </source>
</evidence>
<comment type="subcellular location">
    <subcellularLocation>
        <location evidence="3">Membrane</location>
        <topology evidence="3">Single-pass membrane protein</topology>
    </subcellularLocation>
</comment>
<dbReference type="Gene3D" id="3.40.190.80">
    <property type="match status" value="1"/>
</dbReference>
<evidence type="ECO:0000313" key="15">
    <source>
        <dbReference type="Proteomes" id="UP000807504"/>
    </source>
</evidence>
<keyword evidence="9" id="KW-0378">Hydrolase</keyword>
<evidence type="ECO:0000256" key="13">
    <source>
        <dbReference type="ARBA" id="ARBA00042119"/>
    </source>
</evidence>
<evidence type="ECO:0000256" key="9">
    <source>
        <dbReference type="ARBA" id="ARBA00022801"/>
    </source>
</evidence>
<dbReference type="Proteomes" id="UP000807504">
    <property type="component" value="Unassembled WGS sequence"/>
</dbReference>
<comment type="pathway">
    <text evidence="4">Polyol metabolism; myo-inositol biosynthesis; myo-inositol from D-glucose 6-phosphate: step 2/2.</text>
</comment>
<evidence type="ECO:0000256" key="8">
    <source>
        <dbReference type="ARBA" id="ARBA00022723"/>
    </source>
</evidence>
<proteinExistence type="inferred from homology"/>
<evidence type="ECO:0000256" key="10">
    <source>
        <dbReference type="ARBA" id="ARBA00022842"/>
    </source>
</evidence>
<organism evidence="14 15">
    <name type="scientific">Argiope bruennichi</name>
    <name type="common">Wasp spider</name>
    <name type="synonym">Aranea bruennichi</name>
    <dbReference type="NCBI Taxonomy" id="94029"/>
    <lineage>
        <taxon>Eukaryota</taxon>
        <taxon>Metazoa</taxon>
        <taxon>Ecdysozoa</taxon>
        <taxon>Arthropoda</taxon>
        <taxon>Chelicerata</taxon>
        <taxon>Arachnida</taxon>
        <taxon>Araneae</taxon>
        <taxon>Araneomorphae</taxon>
        <taxon>Entelegynae</taxon>
        <taxon>Araneoidea</taxon>
        <taxon>Araneidae</taxon>
        <taxon>Argiope</taxon>
    </lineage>
</organism>
<reference evidence="14" key="1">
    <citation type="journal article" date="2020" name="bioRxiv">
        <title>Chromosome-level reference genome of the European wasp spider Argiope bruennichi: a resource for studies on range expansion and evolutionary adaptation.</title>
        <authorList>
            <person name="Sheffer M.M."/>
            <person name="Hoppe A."/>
            <person name="Krehenwinkel H."/>
            <person name="Uhl G."/>
            <person name="Kuss A.W."/>
            <person name="Jensen L."/>
            <person name="Jensen C."/>
            <person name="Gillespie R.G."/>
            <person name="Hoff K.J."/>
            <person name="Prost S."/>
        </authorList>
    </citation>
    <scope>NUCLEOTIDE SEQUENCE</scope>
</reference>
<gene>
    <name evidence="14" type="ORF">HNY73_009002</name>
</gene>
<dbReference type="EC" id="3.1.3.25" evidence="6"/>
<keyword evidence="10" id="KW-0460">Magnesium</keyword>
<sequence length="149" mass="16574">MFCLCILEWGWVGHGESTDAYPVASEPVDVSKPISIILPTARAAQVKIKARLAFGDHFDMFAVNGAEFSFIQVIEGRADGYLHVLDVKKWKICADDAIIKAADGKMATLSDKEIDYGDPTRFTHERIFKATIEDLDLFEDLSSFEAKEA</sequence>
<dbReference type="EMBL" id="JABXBU010000015">
    <property type="protein sequence ID" value="KAF8787401.1"/>
    <property type="molecule type" value="Genomic_DNA"/>
</dbReference>
<evidence type="ECO:0000313" key="14">
    <source>
        <dbReference type="EMBL" id="KAF8787401.1"/>
    </source>
</evidence>
<dbReference type="PANTHER" id="PTHR43028:SF4">
    <property type="entry name" value="INOSITOL MONOPHOSPHATASE 3"/>
    <property type="match status" value="1"/>
</dbReference>
<evidence type="ECO:0000256" key="5">
    <source>
        <dbReference type="ARBA" id="ARBA00009759"/>
    </source>
</evidence>
<protein>
    <recommendedName>
        <fullName evidence="6">inositol-phosphate phosphatase</fullName>
        <ecNumber evidence="6">3.1.3.25</ecNumber>
    </recommendedName>
    <alternativeName>
        <fullName evidence="13">Myo-inositol monophosphatase A3</fullName>
    </alternativeName>
</protein>
<evidence type="ECO:0000256" key="2">
    <source>
        <dbReference type="ARBA" id="ARBA00001946"/>
    </source>
</evidence>
<comment type="caution">
    <text evidence="14">The sequence shown here is derived from an EMBL/GenBank/DDBJ whole genome shotgun (WGS) entry which is preliminary data.</text>
</comment>
<name>A0A8T0F941_ARGBR</name>
<dbReference type="GO" id="GO:0052834">
    <property type="term" value="F:inositol monophosphate phosphatase activity"/>
    <property type="evidence" value="ECO:0007669"/>
    <property type="project" value="UniProtKB-EC"/>
</dbReference>
<accession>A0A8T0F941</accession>
<dbReference type="GO" id="GO:0008254">
    <property type="term" value="F:3'-nucleotidase activity"/>
    <property type="evidence" value="ECO:0007669"/>
    <property type="project" value="TreeGrafter"/>
</dbReference>
<dbReference type="GO" id="GO:0046872">
    <property type="term" value="F:metal ion binding"/>
    <property type="evidence" value="ECO:0007669"/>
    <property type="project" value="UniProtKB-KW"/>
</dbReference>
<keyword evidence="15" id="KW-1185">Reference proteome</keyword>
<evidence type="ECO:0000256" key="4">
    <source>
        <dbReference type="ARBA" id="ARBA00005152"/>
    </source>
</evidence>
<dbReference type="InterPro" id="IPR000760">
    <property type="entry name" value="Inositol_monophosphatase-like"/>
</dbReference>
<dbReference type="SUPFAM" id="SSF56655">
    <property type="entry name" value="Carbohydrate phosphatase"/>
    <property type="match status" value="1"/>
</dbReference>
<dbReference type="InterPro" id="IPR050725">
    <property type="entry name" value="CysQ/Inositol_MonoPase"/>
</dbReference>
<evidence type="ECO:0000256" key="7">
    <source>
        <dbReference type="ARBA" id="ARBA00022692"/>
    </source>
</evidence>
<dbReference type="AlphaFoldDB" id="A0A8T0F941"/>
<evidence type="ECO:0000256" key="3">
    <source>
        <dbReference type="ARBA" id="ARBA00004167"/>
    </source>
</evidence>
<dbReference type="Pfam" id="PF00459">
    <property type="entry name" value="Inositol_P"/>
    <property type="match status" value="1"/>
</dbReference>
<reference evidence="14" key="2">
    <citation type="submission" date="2020-06" db="EMBL/GenBank/DDBJ databases">
        <authorList>
            <person name="Sheffer M."/>
        </authorList>
    </citation>
    <scope>NUCLEOTIDE SEQUENCE</scope>
</reference>
<evidence type="ECO:0000256" key="12">
    <source>
        <dbReference type="ARBA" id="ARBA00023136"/>
    </source>
</evidence>
<dbReference type="GO" id="GO:0016020">
    <property type="term" value="C:membrane"/>
    <property type="evidence" value="ECO:0007669"/>
    <property type="project" value="UniProtKB-SubCell"/>
</dbReference>
<keyword evidence="11" id="KW-1133">Transmembrane helix</keyword>
<dbReference type="PANTHER" id="PTHR43028">
    <property type="entry name" value="3'(2'),5'-BISPHOSPHATE NUCLEOTIDASE 1"/>
    <property type="match status" value="1"/>
</dbReference>
<dbReference type="GO" id="GO:0012505">
    <property type="term" value="C:endomembrane system"/>
    <property type="evidence" value="ECO:0007669"/>
    <property type="project" value="TreeGrafter"/>
</dbReference>
<evidence type="ECO:0000256" key="6">
    <source>
        <dbReference type="ARBA" id="ARBA00013106"/>
    </source>
</evidence>